<dbReference type="Proteomes" id="UP001164929">
    <property type="component" value="Chromosome 1"/>
</dbReference>
<evidence type="ECO:0000313" key="2">
    <source>
        <dbReference type="Proteomes" id="UP001164929"/>
    </source>
</evidence>
<keyword evidence="2" id="KW-1185">Reference proteome</keyword>
<evidence type="ECO:0000313" key="1">
    <source>
        <dbReference type="EMBL" id="KAJ7015279.1"/>
    </source>
</evidence>
<name>A0AAD6WN62_9ROSI</name>
<gene>
    <name evidence="1" type="ORF">NC653_004554</name>
</gene>
<proteinExistence type="predicted"/>
<comment type="caution">
    <text evidence="1">The sequence shown here is derived from an EMBL/GenBank/DDBJ whole genome shotgun (WGS) entry which is preliminary data.</text>
</comment>
<dbReference type="EMBL" id="JAQIZT010000001">
    <property type="protein sequence ID" value="KAJ7015279.1"/>
    <property type="molecule type" value="Genomic_DNA"/>
</dbReference>
<dbReference type="AlphaFoldDB" id="A0AAD6WN62"/>
<protein>
    <submittedName>
        <fullName evidence="1">Uncharacterized protein</fullName>
    </submittedName>
</protein>
<sequence>MLQVYRCKRYLLTSTFPILMKMSKTLMSAWISIPRTSKSNATMNIMKATMITTTRMAHELEPCLFCFLGRMNF</sequence>
<reference evidence="1 2" key="1">
    <citation type="journal article" date="2023" name="Mol. Ecol. Resour.">
        <title>Chromosome-level genome assembly of a triploid poplar Populus alba 'Berolinensis'.</title>
        <authorList>
            <person name="Chen S."/>
            <person name="Yu Y."/>
            <person name="Wang X."/>
            <person name="Wang S."/>
            <person name="Zhang T."/>
            <person name="Zhou Y."/>
            <person name="He R."/>
            <person name="Meng N."/>
            <person name="Wang Y."/>
            <person name="Liu W."/>
            <person name="Liu Z."/>
            <person name="Liu J."/>
            <person name="Guo Q."/>
            <person name="Huang H."/>
            <person name="Sederoff R.R."/>
            <person name="Wang G."/>
            <person name="Qu G."/>
            <person name="Chen S."/>
        </authorList>
    </citation>
    <scope>NUCLEOTIDE SEQUENCE [LARGE SCALE GENOMIC DNA]</scope>
    <source>
        <strain evidence="1">SC-2020</strain>
    </source>
</reference>
<accession>A0AAD6WN62</accession>
<organism evidence="1 2">
    <name type="scientific">Populus alba x Populus x berolinensis</name>
    <dbReference type="NCBI Taxonomy" id="444605"/>
    <lineage>
        <taxon>Eukaryota</taxon>
        <taxon>Viridiplantae</taxon>
        <taxon>Streptophyta</taxon>
        <taxon>Embryophyta</taxon>
        <taxon>Tracheophyta</taxon>
        <taxon>Spermatophyta</taxon>
        <taxon>Magnoliopsida</taxon>
        <taxon>eudicotyledons</taxon>
        <taxon>Gunneridae</taxon>
        <taxon>Pentapetalae</taxon>
        <taxon>rosids</taxon>
        <taxon>fabids</taxon>
        <taxon>Malpighiales</taxon>
        <taxon>Salicaceae</taxon>
        <taxon>Saliceae</taxon>
        <taxon>Populus</taxon>
    </lineage>
</organism>